<dbReference type="GO" id="GO:0005576">
    <property type="term" value="C:extracellular region"/>
    <property type="evidence" value="ECO:0007669"/>
    <property type="project" value="InterPro"/>
</dbReference>
<dbReference type="Gene3D" id="3.50.4.10">
    <property type="entry name" value="Hepatocyte Growth Factor"/>
    <property type="match status" value="1"/>
</dbReference>
<dbReference type="GO" id="GO:0006508">
    <property type="term" value="P:proteolysis"/>
    <property type="evidence" value="ECO:0007669"/>
    <property type="project" value="InterPro"/>
</dbReference>
<evidence type="ECO:0000313" key="12">
    <source>
        <dbReference type="Proteomes" id="UP000663832"/>
    </source>
</evidence>
<evidence type="ECO:0000256" key="4">
    <source>
        <dbReference type="ARBA" id="ARBA00022737"/>
    </source>
</evidence>
<evidence type="ECO:0000256" key="8">
    <source>
        <dbReference type="SAM" id="Phobius"/>
    </source>
</evidence>
<evidence type="ECO:0000259" key="9">
    <source>
        <dbReference type="PROSITE" id="PS50262"/>
    </source>
</evidence>
<dbReference type="InterPro" id="IPR052387">
    <property type="entry name" value="Fibrocystin"/>
</dbReference>
<name>A0A813VS23_9BILA</name>
<evidence type="ECO:0000313" key="10">
    <source>
        <dbReference type="EMBL" id="CAF0849997.1"/>
    </source>
</evidence>
<dbReference type="PROSITE" id="PS01186">
    <property type="entry name" value="EGF_2"/>
    <property type="match status" value="1"/>
</dbReference>
<keyword evidence="2 8" id="KW-0812">Transmembrane</keyword>
<feature type="transmembrane region" description="Helical" evidence="8">
    <location>
        <begin position="86"/>
        <end position="106"/>
    </location>
</feature>
<dbReference type="SUPFAM" id="SSF81321">
    <property type="entry name" value="Family A G protein-coupled receptor-like"/>
    <property type="match status" value="1"/>
</dbReference>
<keyword evidence="5 8" id="KW-1133">Transmembrane helix</keyword>
<evidence type="ECO:0000256" key="6">
    <source>
        <dbReference type="ARBA" id="ARBA00023136"/>
    </source>
</evidence>
<accession>A0A813VS23</accession>
<dbReference type="PANTHER" id="PTHR46769">
    <property type="entry name" value="POLYCYSTIC KIDNEY AND HEPATIC DISEASE 1 (AUTOSOMAL RECESSIVE)-LIKE 1"/>
    <property type="match status" value="1"/>
</dbReference>
<dbReference type="PROSITE" id="PS00022">
    <property type="entry name" value="EGF_1"/>
    <property type="match status" value="1"/>
</dbReference>
<evidence type="ECO:0000256" key="2">
    <source>
        <dbReference type="ARBA" id="ARBA00022692"/>
    </source>
</evidence>
<feature type="transmembrane region" description="Helical" evidence="8">
    <location>
        <begin position="45"/>
        <end position="66"/>
    </location>
</feature>
<dbReference type="InterPro" id="IPR000177">
    <property type="entry name" value="Apple"/>
</dbReference>
<sequence length="1493" mass="163643">MSSTNTVASAILQLQVISQDISIALGFTLLISGTIGNWKHNASSLYVFVKSLFDLFVLIIGVTNQITRLGFNIDLTAQSRVWCKLAISLINITFLNSLTCMCLQSIDAYFCSSRSPTWRQKSNVRMARYYIVGFLFLWICHVMPYSILYDLLTKGSISICTTINPNFVRYNTYFINLCLYAVIPIIIVSVFSFLTYRNLQTLTTQDRHSLSTLTRQMISLALLQVITLLVFQVPYAIVQIYTLVTMNLAKSTYRQAQEQVVSYFFHGYVYGTFTMNKYISMILILFILKAFFISQCSTQTHATYEAFGEQDETAYIDSFSTLIKDSYSAPLPQDLAATCKNQNQVTVTTTKSITSSMLSSELQIFCGTDTICIIPTGFTVTMNSNLNVAALVVSGSLIWNDASQSSNNQWLCAGYIAVDGGQFNMNLINKQGYIYIKNNGLKHPTIYTRALASCNAGKIYVSGRYLARTWSLLANKATYGMTSISLSHKPEDMGWKVGDRIVIAPTVTGSSGTAEDFTIGGFEDNNTIKLLNKDGTSTGFISSYFQSRTVFTGANMSALIQAEVINLARNIIITGDDFQHVNCVNDVAGGRPPDHIQADHCSCWNSIQRTKCTLGLHTAAVGPGSVLSLQYTRIEKCGQRGILGKYCVHLHLVKKCPDCKIIGNAFEYGHQRGTTIHGTHLSTVENNVYNDIRGATIYVEDGNEMYNRIFHNVAICPWAKSGEKRGCTIPGTDNGQADTTLNQAGLWGLSFTNYAIGNRFANNYNGMLYQEQGFGGGRGHVDGLECPSLQQMGRLEGNTFHGCGRFGTYVLASVFPKRTDRSIDKNGLPTLSTCREWTATGEDNGLPATFMNNIDYDNVFVGQYGAGDLQYRHHTSINNNNLIYWKETKNFQDGCSAHIADSFYDTGNLGLPGGHGAFILENMVFNNRVHFESSHHCDAGVTGVLCMPTYVFINMKWTGVVPDDASLLQWGPNNGAMFTLGPDDEQNLNGNKLFPAGFNSIVHPYWSYLLALDNGASCFSSNAVATLLGQDPPRFAQKYNGGAIFCKRPVRRLEIFSFNQNAGNRQNMQLELWQFGNRISSVTLNFFQIGDTRKQGYSATVIPGLDHQYRLSMVGGGNVSPDWIIEFSDPVFGNRWKRDEIDLVVAGRNCPYPVHSQHDRRYIWSGDNYLTVKGRGACTAFPDMSPINCKSQPKLTNVEHCPEQCLNGCRNGYCDCATGECLCNAGFSGVNCSIDTCGAARCVNGICAAQYLGGDLPVTNKPCVCMDGWYGDRCDTRTPPPPVPDPAPTCFNGWYYYIDSDIGGGQVSSTLTSDAVGCGIVCNANAACTSWVYWAYNCYLKTGTQLMPKPGVIAGIKCSAGTNSSTIAPTTAAPITTSCDGKCHGQYPYGCYSGFQHGYCNEGGGCAYSAINDPNWCCFKGCDEQPSGTNPPVSTNAPTTVTQPPVTASCDGKCKGQYPYGCNASFQTGSCNAGGGCYYSATNDPNWCCFKGC</sequence>
<keyword evidence="6 8" id="KW-0472">Membrane</keyword>
<proteinExistence type="predicted"/>
<feature type="transmembrane region" description="Helical" evidence="8">
    <location>
        <begin position="173"/>
        <end position="196"/>
    </location>
</feature>
<keyword evidence="7" id="KW-1015">Disulfide bond</keyword>
<dbReference type="PROSITE" id="PS50262">
    <property type="entry name" value="G_PROTEIN_RECEP_F1_2"/>
    <property type="match status" value="1"/>
</dbReference>
<gene>
    <name evidence="11" type="ORF">BJG266_LOCUS20082</name>
    <name evidence="10" type="ORF">QVE165_LOCUS6785</name>
</gene>
<dbReference type="CDD" id="cd00637">
    <property type="entry name" value="7tm_classA_rhodopsin-like"/>
    <property type="match status" value="1"/>
</dbReference>
<dbReference type="PANTHER" id="PTHR46769:SF2">
    <property type="entry name" value="FIBROCYSTIN-L ISOFORM 2 PRECURSOR-RELATED"/>
    <property type="match status" value="1"/>
</dbReference>
<evidence type="ECO:0000256" key="5">
    <source>
        <dbReference type="ARBA" id="ARBA00022989"/>
    </source>
</evidence>
<evidence type="ECO:0000313" key="11">
    <source>
        <dbReference type="EMBL" id="CAF1077783.1"/>
    </source>
</evidence>
<comment type="caution">
    <text evidence="10">The sequence shown here is derived from an EMBL/GenBank/DDBJ whole genome shotgun (WGS) entry which is preliminary data.</text>
</comment>
<dbReference type="Proteomes" id="UP000663832">
    <property type="component" value="Unassembled WGS sequence"/>
</dbReference>
<feature type="transmembrane region" description="Helical" evidence="8">
    <location>
        <begin position="12"/>
        <end position="33"/>
    </location>
</feature>
<reference evidence="10" key="1">
    <citation type="submission" date="2021-02" db="EMBL/GenBank/DDBJ databases">
        <authorList>
            <person name="Nowell W R."/>
        </authorList>
    </citation>
    <scope>NUCLEOTIDE SEQUENCE</scope>
</reference>
<keyword evidence="12" id="KW-1185">Reference proteome</keyword>
<keyword evidence="4" id="KW-0677">Repeat</keyword>
<feature type="transmembrane region" description="Helical" evidence="8">
    <location>
        <begin position="217"/>
        <end position="237"/>
    </location>
</feature>
<dbReference type="Proteomes" id="UP000663877">
    <property type="component" value="Unassembled WGS sequence"/>
</dbReference>
<feature type="transmembrane region" description="Helical" evidence="8">
    <location>
        <begin position="127"/>
        <end position="148"/>
    </location>
</feature>
<dbReference type="InterPro" id="IPR017452">
    <property type="entry name" value="GPCR_Rhodpsn_7TM"/>
</dbReference>
<dbReference type="InterPro" id="IPR000742">
    <property type="entry name" value="EGF"/>
</dbReference>
<dbReference type="Pfam" id="PF24606">
    <property type="entry name" value="CEMIP_beta-hel"/>
    <property type="match status" value="1"/>
</dbReference>
<dbReference type="Gene3D" id="2.10.25.10">
    <property type="entry name" value="Laminin"/>
    <property type="match status" value="1"/>
</dbReference>
<evidence type="ECO:0000256" key="3">
    <source>
        <dbReference type="ARBA" id="ARBA00022729"/>
    </source>
</evidence>
<dbReference type="InterPro" id="IPR055401">
    <property type="entry name" value="CEMIP_beta-hel_dom"/>
</dbReference>
<evidence type="ECO:0000256" key="1">
    <source>
        <dbReference type="ARBA" id="ARBA00004370"/>
    </source>
</evidence>
<keyword evidence="3" id="KW-0732">Signal</keyword>
<dbReference type="SMART" id="SM00223">
    <property type="entry name" value="APPLE"/>
    <property type="match status" value="1"/>
</dbReference>
<dbReference type="OrthoDB" id="6130531at2759"/>
<organism evidence="10 12">
    <name type="scientific">Adineta steineri</name>
    <dbReference type="NCBI Taxonomy" id="433720"/>
    <lineage>
        <taxon>Eukaryota</taxon>
        <taxon>Metazoa</taxon>
        <taxon>Spiralia</taxon>
        <taxon>Gnathifera</taxon>
        <taxon>Rotifera</taxon>
        <taxon>Eurotatoria</taxon>
        <taxon>Bdelloidea</taxon>
        <taxon>Adinetida</taxon>
        <taxon>Adinetidae</taxon>
        <taxon>Adineta</taxon>
    </lineage>
</organism>
<dbReference type="Gene3D" id="1.20.1070.10">
    <property type="entry name" value="Rhodopsin 7-helix transmembrane proteins"/>
    <property type="match status" value="1"/>
</dbReference>
<comment type="subcellular location">
    <subcellularLocation>
        <location evidence="1">Membrane</location>
    </subcellularLocation>
</comment>
<evidence type="ECO:0000256" key="7">
    <source>
        <dbReference type="ARBA" id="ARBA00023157"/>
    </source>
</evidence>
<feature type="domain" description="G-protein coupled receptors family 1 profile" evidence="9">
    <location>
        <begin position="9"/>
        <end position="280"/>
    </location>
</feature>
<protein>
    <recommendedName>
        <fullName evidence="9">G-protein coupled receptors family 1 profile domain-containing protein</fullName>
    </recommendedName>
</protein>
<dbReference type="EMBL" id="CAJNOI010000112">
    <property type="protein sequence ID" value="CAF1077783.1"/>
    <property type="molecule type" value="Genomic_DNA"/>
</dbReference>
<dbReference type="EMBL" id="CAJNOM010000028">
    <property type="protein sequence ID" value="CAF0849997.1"/>
    <property type="molecule type" value="Genomic_DNA"/>
</dbReference>
<dbReference type="GO" id="GO:0016020">
    <property type="term" value="C:membrane"/>
    <property type="evidence" value="ECO:0007669"/>
    <property type="project" value="UniProtKB-SubCell"/>
</dbReference>